<keyword evidence="2" id="KW-0349">Heme</keyword>
<protein>
    <recommendedName>
        <fullName evidence="9">Phenylacetaldoxime dehydratase</fullName>
    </recommendedName>
</protein>
<accession>A0A6A6CHE3</accession>
<evidence type="ECO:0000256" key="6">
    <source>
        <dbReference type="SAM" id="MobiDB-lite"/>
    </source>
</evidence>
<evidence type="ECO:0000313" key="8">
    <source>
        <dbReference type="Proteomes" id="UP000799537"/>
    </source>
</evidence>
<evidence type="ECO:0008006" key="9">
    <source>
        <dbReference type="Google" id="ProtNLM"/>
    </source>
</evidence>
<proteinExistence type="predicted"/>
<gene>
    <name evidence="7" type="ORF">M409DRAFT_23110</name>
</gene>
<reference evidence="7" key="1">
    <citation type="journal article" date="2020" name="Stud. Mycol.">
        <title>101 Dothideomycetes genomes: a test case for predicting lifestyles and emergence of pathogens.</title>
        <authorList>
            <person name="Haridas S."/>
            <person name="Albert R."/>
            <person name="Binder M."/>
            <person name="Bloem J."/>
            <person name="Labutti K."/>
            <person name="Salamov A."/>
            <person name="Andreopoulos B."/>
            <person name="Baker S."/>
            <person name="Barry K."/>
            <person name="Bills G."/>
            <person name="Bluhm B."/>
            <person name="Cannon C."/>
            <person name="Castanera R."/>
            <person name="Culley D."/>
            <person name="Daum C."/>
            <person name="Ezra D."/>
            <person name="Gonzalez J."/>
            <person name="Henrissat B."/>
            <person name="Kuo A."/>
            <person name="Liang C."/>
            <person name="Lipzen A."/>
            <person name="Lutzoni F."/>
            <person name="Magnuson J."/>
            <person name="Mondo S."/>
            <person name="Nolan M."/>
            <person name="Ohm R."/>
            <person name="Pangilinan J."/>
            <person name="Park H.-J."/>
            <person name="Ramirez L."/>
            <person name="Alfaro M."/>
            <person name="Sun H."/>
            <person name="Tritt A."/>
            <person name="Yoshinaga Y."/>
            <person name="Zwiers L.-H."/>
            <person name="Turgeon B."/>
            <person name="Goodwin S."/>
            <person name="Spatafora J."/>
            <person name="Crous P."/>
            <person name="Grigoriev I."/>
        </authorList>
    </citation>
    <scope>NUCLEOTIDE SEQUENCE</scope>
    <source>
        <strain evidence="7">ATCC 36951</strain>
    </source>
</reference>
<evidence type="ECO:0000256" key="1">
    <source>
        <dbReference type="ARBA" id="ARBA00001970"/>
    </source>
</evidence>
<dbReference type="GO" id="GO:0046872">
    <property type="term" value="F:metal ion binding"/>
    <property type="evidence" value="ECO:0007669"/>
    <property type="project" value="UniProtKB-KW"/>
</dbReference>
<evidence type="ECO:0000256" key="4">
    <source>
        <dbReference type="ARBA" id="ARBA00023004"/>
    </source>
</evidence>
<comment type="cofactor">
    <cofactor evidence="1">
        <name>heme b</name>
        <dbReference type="ChEBI" id="CHEBI:60344"/>
    </cofactor>
</comment>
<dbReference type="AlphaFoldDB" id="A0A6A6CHE3"/>
<evidence type="ECO:0000256" key="2">
    <source>
        <dbReference type="ARBA" id="ARBA00022617"/>
    </source>
</evidence>
<dbReference type="GO" id="GO:0016829">
    <property type="term" value="F:lyase activity"/>
    <property type="evidence" value="ECO:0007669"/>
    <property type="project" value="UniProtKB-KW"/>
</dbReference>
<evidence type="ECO:0000313" key="7">
    <source>
        <dbReference type="EMBL" id="KAF2166471.1"/>
    </source>
</evidence>
<dbReference type="RefSeq" id="XP_033667360.1">
    <property type="nucleotide sequence ID" value="XM_033806640.1"/>
</dbReference>
<dbReference type="OrthoDB" id="3359285at2759"/>
<keyword evidence="5" id="KW-0456">Lyase</keyword>
<keyword evidence="8" id="KW-1185">Reference proteome</keyword>
<keyword evidence="3" id="KW-0479">Metal-binding</keyword>
<dbReference type="Pfam" id="PF13816">
    <property type="entry name" value="Dehydratase_hem"/>
    <property type="match status" value="1"/>
</dbReference>
<dbReference type="InterPro" id="IPR025702">
    <property type="entry name" value="OXD"/>
</dbReference>
<evidence type="ECO:0000256" key="5">
    <source>
        <dbReference type="ARBA" id="ARBA00023239"/>
    </source>
</evidence>
<keyword evidence="4" id="KW-0408">Iron</keyword>
<sequence>MSCSHIRTTDRKYPLRQPADWIVKFPRYMLELPEDVNEVSITYIGLQPRHEESLARASHTDLHRHVTTAAQRHLAAKIDNWIGRASTSLAPALWEKLYVETGYDVPDTEMYILYWADKDVARRAIRDLDIKKLHNSLPSQDQQNIGIWHESFKVPKSRLETVYSGNDYQPGIASLPGAKQVSHAFTGYWGAARDRIPSSADDSFEPEASLPPPDFAKDIKRRDICGSNNTSMIHIRSGQYWERCEENEREAYERTLEPVLREGMAYLENNAAETGDCGLRFSRNLTTNRLLQDEENAKEFYSAVVDSAVDVRYGSDTTSAGASSTIETSNTGHGQDPNIIPNPQRPRRETCSSGFFRSLKDLENWAAKHPTHHKIFHGAHAHSTKFGKTTFKMRTWHEVAALKPGEVQFEYVNCQPWTGLLGFVEI</sequence>
<dbReference type="EMBL" id="ML993596">
    <property type="protein sequence ID" value="KAF2166471.1"/>
    <property type="molecule type" value="Genomic_DNA"/>
</dbReference>
<dbReference type="Proteomes" id="UP000799537">
    <property type="component" value="Unassembled WGS sequence"/>
</dbReference>
<name>A0A6A6CHE3_ZASCE</name>
<dbReference type="GeneID" id="54559912"/>
<feature type="compositionally biased region" description="Low complexity" evidence="6">
    <location>
        <begin position="316"/>
        <end position="325"/>
    </location>
</feature>
<feature type="region of interest" description="Disordered" evidence="6">
    <location>
        <begin position="316"/>
        <end position="347"/>
    </location>
</feature>
<organism evidence="7 8">
    <name type="scientific">Zasmidium cellare ATCC 36951</name>
    <dbReference type="NCBI Taxonomy" id="1080233"/>
    <lineage>
        <taxon>Eukaryota</taxon>
        <taxon>Fungi</taxon>
        <taxon>Dikarya</taxon>
        <taxon>Ascomycota</taxon>
        <taxon>Pezizomycotina</taxon>
        <taxon>Dothideomycetes</taxon>
        <taxon>Dothideomycetidae</taxon>
        <taxon>Mycosphaerellales</taxon>
        <taxon>Mycosphaerellaceae</taxon>
        <taxon>Zasmidium</taxon>
    </lineage>
</organism>
<evidence type="ECO:0000256" key="3">
    <source>
        <dbReference type="ARBA" id="ARBA00022723"/>
    </source>
</evidence>